<dbReference type="Gene3D" id="3.90.180.10">
    <property type="entry name" value="Medium-chain alcohol dehydrogenases, catalytic domain"/>
    <property type="match status" value="1"/>
</dbReference>
<evidence type="ECO:0000313" key="5">
    <source>
        <dbReference type="Proteomes" id="UP000242951"/>
    </source>
</evidence>
<protein>
    <submittedName>
        <fullName evidence="4">Oxidoreductase</fullName>
    </submittedName>
</protein>
<keyword evidence="1" id="KW-0521">NADP</keyword>
<dbReference type="InterPro" id="IPR011032">
    <property type="entry name" value="GroES-like_sf"/>
</dbReference>
<organism evidence="4 5">
    <name type="scientific">Candidatus Burkholderia pumila</name>
    <dbReference type="NCBI Taxonomy" id="1090375"/>
    <lineage>
        <taxon>Bacteria</taxon>
        <taxon>Pseudomonadati</taxon>
        <taxon>Pseudomonadota</taxon>
        <taxon>Betaproteobacteria</taxon>
        <taxon>Burkholderiales</taxon>
        <taxon>Burkholderiaceae</taxon>
        <taxon>Burkholderia</taxon>
    </lineage>
</organism>
<dbReference type="Proteomes" id="UP000242951">
    <property type="component" value="Unassembled WGS sequence"/>
</dbReference>
<evidence type="ECO:0000313" key="4">
    <source>
        <dbReference type="EMBL" id="KMQ80231.1"/>
    </source>
</evidence>
<dbReference type="EMBL" id="LELG01000130">
    <property type="protein sequence ID" value="KMQ80231.1"/>
    <property type="molecule type" value="Genomic_DNA"/>
</dbReference>
<proteinExistence type="predicted"/>
<dbReference type="InterPro" id="IPR036291">
    <property type="entry name" value="NAD(P)-bd_dom_sf"/>
</dbReference>
<dbReference type="PANTHER" id="PTHR48106:SF2">
    <property type="entry name" value="ZN2+-BINDING DEHYDROGENASE"/>
    <property type="match status" value="1"/>
</dbReference>
<dbReference type="SUPFAM" id="SSF50129">
    <property type="entry name" value="GroES-like"/>
    <property type="match status" value="1"/>
</dbReference>
<dbReference type="SUPFAM" id="SSF51735">
    <property type="entry name" value="NAD(P)-binding Rossmann-fold domains"/>
    <property type="match status" value="1"/>
</dbReference>
<reference evidence="4 5" key="1">
    <citation type="submission" date="2015-06" db="EMBL/GenBank/DDBJ databases">
        <title>Comparative genomics of Burkholderia leaf nodule symbionts.</title>
        <authorList>
            <person name="Carlier A."/>
            <person name="Eberl L."/>
            <person name="Pinto-Carbo M."/>
        </authorList>
    </citation>
    <scope>NUCLEOTIDE SEQUENCE [LARGE SCALE GENOMIC DNA]</scope>
    <source>
        <strain evidence="4 5">UZHbot3</strain>
    </source>
</reference>
<dbReference type="InterPro" id="IPR020843">
    <property type="entry name" value="ER"/>
</dbReference>
<evidence type="ECO:0000259" key="3">
    <source>
        <dbReference type="SMART" id="SM00829"/>
    </source>
</evidence>
<dbReference type="InterPro" id="IPR013154">
    <property type="entry name" value="ADH-like_N"/>
</dbReference>
<feature type="domain" description="Enoyl reductase (ER)" evidence="3">
    <location>
        <begin position="10"/>
        <end position="332"/>
    </location>
</feature>
<keyword evidence="2" id="KW-0560">Oxidoreductase</keyword>
<dbReference type="Pfam" id="PF08240">
    <property type="entry name" value="ADH_N"/>
    <property type="match status" value="1"/>
</dbReference>
<name>A0ABR5HLH2_9BURK</name>
<accession>A0ABR5HLH2</accession>
<dbReference type="SMART" id="SM00829">
    <property type="entry name" value="PKS_ER"/>
    <property type="match status" value="1"/>
</dbReference>
<dbReference type="Gene3D" id="3.40.50.720">
    <property type="entry name" value="NAD(P)-binding Rossmann-like Domain"/>
    <property type="match status" value="1"/>
</dbReference>
<keyword evidence="5" id="KW-1185">Reference proteome</keyword>
<comment type="caution">
    <text evidence="4">The sequence shown here is derived from an EMBL/GenBank/DDBJ whole genome shotgun (WGS) entry which is preliminary data.</text>
</comment>
<sequence length="336" mass="34962">MKAVMMKRSGDPSDVLAMADIPEPAAPADGDVIVRVRKRLVHPADTAAIRGFLPAAVFAPDGIPGFDGVGIVQALGANVEFATGVMVGSRVALLSARKTWAECVVTSATQLMPVPDDIEDEVACQLATNGITALMLLHAAGQVAGSAGTAPLLMTAAASGVARNMIALSSQRGRHVIGLVRRDADASALAGQFDNLTVIGTDRPDWQAAVRAAANSPVKVAIDPIGGEMMPMLLESVADGGTLIVYGGLDPRPSRISSGRLTGRELTIRGLSAFGWSERTPPEQRAADFESLFAMARRMPQNFGGHRTFPLADAVKAIAHAEASPRRGATILASDD</sequence>
<evidence type="ECO:0000256" key="1">
    <source>
        <dbReference type="ARBA" id="ARBA00022857"/>
    </source>
</evidence>
<dbReference type="Pfam" id="PF00107">
    <property type="entry name" value="ADH_zinc_N"/>
    <property type="match status" value="1"/>
</dbReference>
<evidence type="ECO:0000256" key="2">
    <source>
        <dbReference type="ARBA" id="ARBA00023002"/>
    </source>
</evidence>
<dbReference type="PANTHER" id="PTHR48106">
    <property type="entry name" value="QUINONE OXIDOREDUCTASE PIG3-RELATED"/>
    <property type="match status" value="1"/>
</dbReference>
<gene>
    <name evidence="4" type="ORF">BPMI_03812c</name>
</gene>
<dbReference type="InterPro" id="IPR013149">
    <property type="entry name" value="ADH-like_C"/>
</dbReference>